<proteinExistence type="predicted"/>
<dbReference type="STRING" id="1193682.BJP25_26025"/>
<dbReference type="InterPro" id="IPR050266">
    <property type="entry name" value="AB_hydrolase_sf"/>
</dbReference>
<sequence>MREHHVRSADGTRVLAWQSGSDGPVVLLCPGLGTIPEAWPALLLPDSGVRVLSWYHRGTLGTDRPADESRITLDDHVADALAVLADAGVDRCVVMGWSMGVMVATELATRHPEKVSGLLLAAGVPGDLFGAMLGVLGVPRPVGRALGLGFAKLMGGISPLVDLVLHNVPVNRVTATLLQHSGFMLPGASDPDEVAKAVRRFVGQDADWYVRLALAVADVPQRDLTGVGVPVTVLAGRYDVLADPEQAVAAVACLPHARTRVVPTSHFIPLEAPGVVVEELAELVRRVAAVERARSDTLTRGSRPRA</sequence>
<dbReference type="InterPro" id="IPR000073">
    <property type="entry name" value="AB_hydrolase_1"/>
</dbReference>
<dbReference type="PANTHER" id="PTHR43798">
    <property type="entry name" value="MONOACYLGLYCEROL LIPASE"/>
    <property type="match status" value="1"/>
</dbReference>
<dbReference type="OrthoDB" id="5172953at2"/>
<comment type="caution">
    <text evidence="2">The sequence shown here is derived from an EMBL/GenBank/DDBJ whole genome shotgun (WGS) entry which is preliminary data.</text>
</comment>
<keyword evidence="2" id="KW-0378">Hydrolase</keyword>
<organism evidence="2 3">
    <name type="scientific">Actinokineospora bangkokensis</name>
    <dbReference type="NCBI Taxonomy" id="1193682"/>
    <lineage>
        <taxon>Bacteria</taxon>
        <taxon>Bacillati</taxon>
        <taxon>Actinomycetota</taxon>
        <taxon>Actinomycetes</taxon>
        <taxon>Pseudonocardiales</taxon>
        <taxon>Pseudonocardiaceae</taxon>
        <taxon>Actinokineospora</taxon>
    </lineage>
</organism>
<dbReference type="Pfam" id="PF00561">
    <property type="entry name" value="Abhydrolase_1"/>
    <property type="match status" value="1"/>
</dbReference>
<dbReference type="AlphaFoldDB" id="A0A1Q9LHT6"/>
<name>A0A1Q9LHT6_9PSEU</name>
<dbReference type="Proteomes" id="UP000186040">
    <property type="component" value="Unassembled WGS sequence"/>
</dbReference>
<dbReference type="Gene3D" id="3.40.50.1820">
    <property type="entry name" value="alpha/beta hydrolase"/>
    <property type="match status" value="1"/>
</dbReference>
<dbReference type="SUPFAM" id="SSF53474">
    <property type="entry name" value="alpha/beta-Hydrolases"/>
    <property type="match status" value="1"/>
</dbReference>
<keyword evidence="3" id="KW-1185">Reference proteome</keyword>
<evidence type="ECO:0000313" key="2">
    <source>
        <dbReference type="EMBL" id="OLR91617.1"/>
    </source>
</evidence>
<evidence type="ECO:0000259" key="1">
    <source>
        <dbReference type="Pfam" id="PF00561"/>
    </source>
</evidence>
<dbReference type="GO" id="GO:0016787">
    <property type="term" value="F:hydrolase activity"/>
    <property type="evidence" value="ECO:0007669"/>
    <property type="project" value="UniProtKB-KW"/>
</dbReference>
<protein>
    <submittedName>
        <fullName evidence="2">Alpha/beta hydrolase</fullName>
    </submittedName>
</protein>
<accession>A0A1Q9LHT6</accession>
<feature type="domain" description="AB hydrolase-1" evidence="1">
    <location>
        <begin position="24"/>
        <end position="123"/>
    </location>
</feature>
<dbReference type="InterPro" id="IPR029058">
    <property type="entry name" value="AB_hydrolase_fold"/>
</dbReference>
<dbReference type="EMBL" id="MKQR01000021">
    <property type="protein sequence ID" value="OLR91617.1"/>
    <property type="molecule type" value="Genomic_DNA"/>
</dbReference>
<reference evidence="2 3" key="1">
    <citation type="submission" date="2016-10" db="EMBL/GenBank/DDBJ databases">
        <title>The Draft Genome Sequence of Actinokineospora bangkokensis 44EHWT reveals the biosynthetic pathway of antifungal compounds Thailandins with unusual extender unit butylmalonyl-CoA.</title>
        <authorList>
            <person name="Greule A."/>
            <person name="Intra B."/>
            <person name="Flemming S."/>
            <person name="Rommel M.G."/>
            <person name="Panbangred W."/>
            <person name="Bechthold A."/>
        </authorList>
    </citation>
    <scope>NUCLEOTIDE SEQUENCE [LARGE SCALE GENOMIC DNA]</scope>
    <source>
        <strain evidence="2 3">44EHW</strain>
    </source>
</reference>
<evidence type="ECO:0000313" key="3">
    <source>
        <dbReference type="Proteomes" id="UP000186040"/>
    </source>
</evidence>
<gene>
    <name evidence="2" type="ORF">BJP25_26025</name>
</gene>
<dbReference type="RefSeq" id="WP_075976687.1">
    <property type="nucleotide sequence ID" value="NZ_MKQR01000021.1"/>
</dbReference>